<gene>
    <name evidence="1" type="ORF">HNQ46_000107</name>
</gene>
<organism evidence="1 2">
    <name type="scientific">Oribacterium sinus</name>
    <dbReference type="NCBI Taxonomy" id="237576"/>
    <lineage>
        <taxon>Bacteria</taxon>
        <taxon>Bacillati</taxon>
        <taxon>Bacillota</taxon>
        <taxon>Clostridia</taxon>
        <taxon>Lachnospirales</taxon>
        <taxon>Lachnospiraceae</taxon>
        <taxon>Oribacterium</taxon>
    </lineage>
</organism>
<evidence type="ECO:0000313" key="2">
    <source>
        <dbReference type="Proteomes" id="UP000522163"/>
    </source>
</evidence>
<proteinExistence type="predicted"/>
<evidence type="ECO:0000313" key="1">
    <source>
        <dbReference type="EMBL" id="MBB6040146.1"/>
    </source>
</evidence>
<reference evidence="1 2" key="1">
    <citation type="submission" date="2020-08" db="EMBL/GenBank/DDBJ databases">
        <title>Genomic Encyclopedia of Type Strains, Phase IV (KMG-IV): sequencing the most valuable type-strain genomes for metagenomic binning, comparative biology and taxonomic classification.</title>
        <authorList>
            <person name="Goeker M."/>
        </authorList>
    </citation>
    <scope>NUCLEOTIDE SEQUENCE [LARGE SCALE GENOMIC DNA]</scope>
    <source>
        <strain evidence="1 2">DSM 17245</strain>
    </source>
</reference>
<sequence>MASKLERAVEIYRSLGYEETEYENILSLGIGTKEEQAIARDGLKSGEWVQVKQLSENRYGFAPVIDVEDVDLKKLAVFAIRIGVEAKRAANVIGRGDETALQAIMARGENYAAHFISAAESGNRRAWEHSLSVLGMLCLKLLHRMNLPIPESVEYMKDWAAASSVILLETKKDYLFDDSFTLEKEEILGRFIEHIEKGISLNMPGTGPFPDLLFFGVENHLLSKEAAKEYIFDALYIAKRPGDRKAWVELLDKLGCTEKDFLERAENLIPLLGLGESPLLERIAPVLIENISEELLYPVLISCTSAKVKKTKKMLLNSLLKREKPKSANDFAEWLSLYLQDEDKSIAGLAEKLALSWGLVLEQEESTKELRGLWRECPKLWKVPRFSLGEETAESLTDMVALLSDRKECVEDLLFEQFLALANQIAYKNPEEAKMSLLGIPNSDSGTLWTLGKWARGIEIKPVEESRQRFWQGEKEIVKIQYRDLLTMRRELLFHTMGQWPCLLSTPSFEDLSISVEDFLERLSLYRAEKFSYVSEPDLQLALTRLDMETFSQEDISKCKEERSKCVEKLQELDLKIQLPSGEFLQDEEGKDILLGELIAAYLHDPYVEPDFFPGETPYWKVELNMPESIKALPYRLSYSHNALFSIFPNWGDYSLTAVHRDFEVYHGQGIIMRQLARRRKPLSKGALMNWIAVFGRLSDENAEEALKANREAWERGLLLPGLADISYLDWSGGELSNLANLAAAMDFLANEGMLSLLWQAACDTVEQSLNSPRFLAGTAEIVKFLRDYLDEVIFAVEKNLASKEALEMKAIRILAGKIGSSKAVSYAKEILEKLVSIEIEQIQSDKNAGLRENSGRKDHAALNEDISLINDKGLRENQGTIDNTSKSKTIASVKPPADFEKGWLPLPEGKELIEDHVTFRVKGLELRKNEKVFQFDLDLPEDSDCSYQVVIAGWLYGLAHEGQVSGTKVDRRGDRNGKIDAEKEVWLHYDKEKGKIVVSECRNWRGGNNAPLEGEATPYSKLFLSFVVALLAQDGDSIYGAKSLFKELVQAGTLSLKTVREITRLLLSYEEISPAKLVRIVEKESELLSICWGMLWECIKDAGSKTVETGKPPAWINRILDICIYYAAYLREAAKRGSISKEDALWPGLLEMANCSAKSTAVKKAKELAKVLGIG</sequence>
<dbReference type="Proteomes" id="UP000522163">
    <property type="component" value="Unassembled WGS sequence"/>
</dbReference>
<accession>A0A7W9VZU2</accession>
<comment type="caution">
    <text evidence="1">The sequence shown here is derived from an EMBL/GenBank/DDBJ whole genome shotgun (WGS) entry which is preliminary data.</text>
</comment>
<evidence type="ECO:0008006" key="3">
    <source>
        <dbReference type="Google" id="ProtNLM"/>
    </source>
</evidence>
<dbReference type="EMBL" id="JACHHH010000001">
    <property type="protein sequence ID" value="MBB6040146.1"/>
    <property type="molecule type" value="Genomic_DNA"/>
</dbReference>
<dbReference type="GeneID" id="85013681"/>
<protein>
    <recommendedName>
        <fullName evidence="3">PRTRC system protein E</fullName>
    </recommendedName>
</protein>
<dbReference type="AlphaFoldDB" id="A0A7W9VZU2"/>
<name>A0A7W9VZU2_9FIRM</name>
<dbReference type="RefSeq" id="WP_183681543.1">
    <property type="nucleotide sequence ID" value="NZ_JACHHH010000001.1"/>
</dbReference>